<name>G0KZN5_ZOBGA</name>
<organism evidence="2 3">
    <name type="scientific">Zobellia galactanivorans (strain DSM 12802 / CCUG 47099 / CIP 106680 / NCIMB 13871 / Dsij)</name>
    <dbReference type="NCBI Taxonomy" id="63186"/>
    <lineage>
        <taxon>Bacteria</taxon>
        <taxon>Pseudomonadati</taxon>
        <taxon>Bacteroidota</taxon>
        <taxon>Flavobacteriia</taxon>
        <taxon>Flavobacteriales</taxon>
        <taxon>Flavobacteriaceae</taxon>
        <taxon>Zobellia</taxon>
    </lineage>
</organism>
<accession>G0KZN5</accession>
<dbReference type="Proteomes" id="UP000008898">
    <property type="component" value="Chromosome"/>
</dbReference>
<reference evidence="3" key="1">
    <citation type="submission" date="2009-07" db="EMBL/GenBank/DDBJ databases">
        <title>Complete genome sequence of Zobellia galactanivorans Dsij.</title>
        <authorList>
            <consortium name="Genoscope - CEA"/>
        </authorList>
    </citation>
    <scope>NUCLEOTIDE SEQUENCE [LARGE SCALE GENOMIC DNA]</scope>
    <source>
        <strain evidence="3">DSM 12802 / CCUG 47099 / CIP 106680 / NCIMB 13871 / Dsij</strain>
    </source>
</reference>
<dbReference type="AlphaFoldDB" id="G0KZN5"/>
<keyword evidence="1" id="KW-1133">Transmembrane helix</keyword>
<evidence type="ECO:0000256" key="1">
    <source>
        <dbReference type="SAM" id="Phobius"/>
    </source>
</evidence>
<keyword evidence="3" id="KW-1185">Reference proteome</keyword>
<sequence>MFLFVVKESALVTLALSLLYKRATSKVFSRLTSSVAVSVTIVISTVSILTSSVDVWAWAVNPIKRTKIKVAIVFMTCAFIYIKRPKPHPA</sequence>
<evidence type="ECO:0000313" key="3">
    <source>
        <dbReference type="Proteomes" id="UP000008898"/>
    </source>
</evidence>
<proteinExistence type="predicted"/>
<feature type="transmembrane region" description="Helical" evidence="1">
    <location>
        <begin position="35"/>
        <end position="59"/>
    </location>
</feature>
<protein>
    <submittedName>
        <fullName evidence="2">Uncharacterized protein</fullName>
    </submittedName>
</protein>
<dbReference type="EMBL" id="FP476056">
    <property type="protein sequence ID" value="CAZ97084.1"/>
    <property type="molecule type" value="Genomic_DNA"/>
</dbReference>
<evidence type="ECO:0000313" key="2">
    <source>
        <dbReference type="EMBL" id="CAZ97084.1"/>
    </source>
</evidence>
<dbReference type="KEGG" id="zga:ZOBELLIA_2937"/>
<dbReference type="HOGENOM" id="CLU_2440156_0_0_10"/>
<gene>
    <name evidence="2" type="ordered locus">zobellia_2937</name>
</gene>
<reference evidence="2 3" key="2">
    <citation type="journal article" date="2012" name="Environ. Microbiol.">
        <title>Characterization of the first alginolytic operons in a marine bacterium: from their emergence in marine Flavobacteriia to their independent transfers to marine Proteobacteria and human gut Bacteroides.</title>
        <authorList>
            <person name="Thomas F."/>
            <person name="Barbeyron T."/>
            <person name="Tonon T."/>
            <person name="Genicot S."/>
            <person name="Czjzek M."/>
            <person name="Michel G."/>
        </authorList>
    </citation>
    <scope>NUCLEOTIDE SEQUENCE [LARGE SCALE GENOMIC DNA]</scope>
    <source>
        <strain evidence="3">DSM 12802 / CCUG 47099 / CIP 106680 / NCIMB 13871 / Dsij</strain>
    </source>
</reference>
<keyword evidence="1" id="KW-0472">Membrane</keyword>
<keyword evidence="1" id="KW-0812">Transmembrane</keyword>